<feature type="region of interest" description="Disordered" evidence="1">
    <location>
        <begin position="1846"/>
        <end position="2105"/>
    </location>
</feature>
<feature type="region of interest" description="Disordered" evidence="1">
    <location>
        <begin position="1804"/>
        <end position="1827"/>
    </location>
</feature>
<dbReference type="KEGG" id="hazt:108666173"/>
<feature type="compositionally biased region" description="Basic and acidic residues" evidence="1">
    <location>
        <begin position="1601"/>
        <end position="1614"/>
    </location>
</feature>
<reference evidence="3" key="1">
    <citation type="submission" date="2025-08" db="UniProtKB">
        <authorList>
            <consortium name="RefSeq"/>
        </authorList>
    </citation>
    <scope>IDENTIFICATION</scope>
    <source>
        <tissue evidence="3">Whole organism</tissue>
    </source>
</reference>
<dbReference type="Proteomes" id="UP000694843">
    <property type="component" value="Unplaced"/>
</dbReference>
<feature type="compositionally biased region" description="Polar residues" evidence="1">
    <location>
        <begin position="1923"/>
        <end position="1934"/>
    </location>
</feature>
<feature type="compositionally biased region" description="Acidic residues" evidence="1">
    <location>
        <begin position="2062"/>
        <end position="2071"/>
    </location>
</feature>
<evidence type="ECO:0000256" key="1">
    <source>
        <dbReference type="SAM" id="MobiDB-lite"/>
    </source>
</evidence>
<feature type="compositionally biased region" description="Basic and acidic residues" evidence="1">
    <location>
        <begin position="205"/>
        <end position="233"/>
    </location>
</feature>
<feature type="region of interest" description="Disordered" evidence="1">
    <location>
        <begin position="201"/>
        <end position="249"/>
    </location>
</feature>
<feature type="compositionally biased region" description="Polar residues" evidence="1">
    <location>
        <begin position="2016"/>
        <end position="2035"/>
    </location>
</feature>
<feature type="region of interest" description="Disordered" evidence="1">
    <location>
        <begin position="1566"/>
        <end position="1673"/>
    </location>
</feature>
<organism evidence="2 3">
    <name type="scientific">Hyalella azteca</name>
    <name type="common">Amphipod</name>
    <dbReference type="NCBI Taxonomy" id="294128"/>
    <lineage>
        <taxon>Eukaryota</taxon>
        <taxon>Metazoa</taxon>
        <taxon>Ecdysozoa</taxon>
        <taxon>Arthropoda</taxon>
        <taxon>Crustacea</taxon>
        <taxon>Multicrustacea</taxon>
        <taxon>Malacostraca</taxon>
        <taxon>Eumalacostraca</taxon>
        <taxon>Peracarida</taxon>
        <taxon>Amphipoda</taxon>
        <taxon>Senticaudata</taxon>
        <taxon>Talitrida</taxon>
        <taxon>Talitroidea</taxon>
        <taxon>Hyalellidae</taxon>
        <taxon>Hyalella</taxon>
    </lineage>
</organism>
<accession>A0A8B7N3P9</accession>
<feature type="region of interest" description="Disordered" evidence="1">
    <location>
        <begin position="1420"/>
        <end position="1451"/>
    </location>
</feature>
<proteinExistence type="predicted"/>
<feature type="compositionally biased region" description="Basic residues" evidence="1">
    <location>
        <begin position="2045"/>
        <end position="2056"/>
    </location>
</feature>
<evidence type="ECO:0000313" key="3">
    <source>
        <dbReference type="RefSeq" id="XP_018008482.1"/>
    </source>
</evidence>
<feature type="compositionally biased region" description="Basic and acidic residues" evidence="1">
    <location>
        <begin position="1983"/>
        <end position="1993"/>
    </location>
</feature>
<name>A0A8B7N3P9_HYAAZ</name>
<feature type="compositionally biased region" description="Basic residues" evidence="1">
    <location>
        <begin position="234"/>
        <end position="247"/>
    </location>
</feature>
<dbReference type="OrthoDB" id="5969272at2759"/>
<dbReference type="GeneID" id="108666173"/>
<feature type="compositionally biased region" description="Polar residues" evidence="1">
    <location>
        <begin position="1903"/>
        <end position="1914"/>
    </location>
</feature>
<feature type="compositionally biased region" description="Basic and acidic residues" evidence="1">
    <location>
        <begin position="1420"/>
        <end position="1441"/>
    </location>
</feature>
<keyword evidence="2" id="KW-1185">Reference proteome</keyword>
<feature type="compositionally biased region" description="Basic and acidic residues" evidence="1">
    <location>
        <begin position="1879"/>
        <end position="1890"/>
    </location>
</feature>
<protein>
    <submittedName>
        <fullName evidence="3">Uncharacterized protein LOC108666173</fullName>
    </submittedName>
</protein>
<evidence type="ECO:0000313" key="2">
    <source>
        <dbReference type="Proteomes" id="UP000694843"/>
    </source>
</evidence>
<dbReference type="RefSeq" id="XP_018008482.1">
    <property type="nucleotide sequence ID" value="XM_018152993.2"/>
</dbReference>
<sequence length="2105" mass="234336">MASFCRITGHARNLPKPHYFPLLPPISPADAKKLCRITGRVTDLHHYSPIVAFGKPIKFDGVIGCRITMFENFTFARPIFIKTKENEKAFDYLEEVMVQMKNKKKKGADADKKFAYDVHEHKITIVVPPEMEEAIRCGEIENFSINKDCKLVQIKIRSGRIIKLNLEGIPKEEIEASESIFYGEGQSKEVLAEQQSVINERNKRKQDTMARKKLFEEKEKKEEELERRDIERPKSKKPLVMSHKKRAEKKENMEKMLEEHKSNKSIVLPNFEAYGPDADPDEIVRYEMMLEEIAKAQKTSHSLVVCSTGFDWNEEKTAAQGFDWDNFPAEVEDVKPIEVSSPGIMGDEKIMLGTQLITLNIVAAVETLEPAAAPSPEILTAISELKKDKRITKTEKVAETIKEFDCIDVVATFDEISKISSKMSRADIGFLVQRDGDTQFIPKTKFKETDAEGRALSGAMVEIDDNKVKKFVTGQIIHLADGESFVAGQTMVSDDGKRFVPGHTVVDRDGEIKFIPGQSVVAQDGSSTFMAGQLVDTPTGPRFVPGQMLDRGDGKPVFIPGQTITTTDGPKFVPGEIVKDEEGFDCFVPGLPMPTEVGNTFVPGQTFQDEIGNVSFTPGQIVDTVEGPVFVPGKTFKTDKGEKKFVKGEIIRDKDGSIKFVQKEMNIPAIREELVIPSEELIPIAIAGKNVTGFAVNPTNTLNIEKGEKLIGDMVETANAVQFYLTGKMPDKMIAEALKIISGKLEVGEDEQRFIPGRVITTAEGEKFVPGQLVMTSHGEDFVPGQIVETKDGPKFVPGQMVMTSEGEKFVPGQVIIEKSGPRFVPGQIIQTKSGATFIPGQMMNTNEGQKFVPGQLVESVDGPRFVPGQVIETAEGPKFVPGTVIETEDGLKYVPHEAEETGDEDIAIAFQGFEVTPEEMHLLTVNPTDARAHSPITNDQCLIDTRTLKRLASDTMEIHGKTPEPQPEKKKMKKAKKRVAIEAPDDEEVEVEEEVVEIDEGTDKLEILKMLFNAANTVSNVKKSREMKKVKALLGDDASLVFPVETSAVAKILSSASDKDSDIIPIFLGPNEELVHEVMSQISSLDDVTCNDQVKKMIGSTLKSVVTNKCNQEISKMIGRLKDDPSCLMTDAKIQILLTEAVGIVCVLGDVEVASLLEKFISEPSDPSVLTDDPEVMNVLRQLLVLHEAAERDDDIAKLLQILRTNPEGLKSKKQIRAVLKKANKLLVEPSEYSKKGKKFDVRHVASSRDIPEEVFQQLKADKEEADKFLENLPDELFHAIMGDERAGNQVLEGLDQTSQKAKADIARFRQGMAVVVTQSSVQAVIPRRYARSVYYGIMPYLLIDEQGFKFFERGLTGRKLAPSKIIENTWFKDDDYYKKQILYTKSGEKCSVNLMGRSTPSLYYTCLLPTSEPKLVTRDALLQERRGSRSRRPSGESSRRSSVSSIHGDYSYGGPYNPMAMAPYEPSSLMSIDPSTYVPNIPTYTPTYVPDPVFASEPTYVPEGAYSNGYSDPSMYGAVIPYPSPDLEPVPSVKRSDTVGRLLDKYCNFSTEREFYHPPTAAYSKYTRKSGLGPDSTDDETLSEHQQQSYTKPPRSHKSSKDRGTNDTDYHSRFSNIYEEDEDAAYSPPTKHAGPKSPYRFAVGDQGSSERDLLNQSADSEGRNSRYKGSPTSRVIAAEPFESRATNVISNVVADPFALNAGYFNLGRFDDPIAERYSRNVCAYSLPEDLDAKYGRSRYGYQNPNIGDPVLGDPYGMMGASDQFTPNYTSRYSRYHSFEPGCQRGMHPPVQVNGDQRENQMPYEIPDEQPRFGKKKMGYESPSASRKFNGAYEELDEKPDLGNRISRFLKPKNDGDGRRVTSRYGGGKTSRFSSENDDVRPSYTERTRYGRFQPDPDEVPPNTSRYSRTPQRTYGAGGSGRTMTTPGLSSYLNDDHLGGSPSRYRNTRASAVRDTMSPLDDESPYVGRGSRYGLPSQAQDSRGKSSARDDGPSFGESLRKKYGISPDPDEEGSGSYNPRSSVLRSAPTSTSYSELVPDEDRPWRRHTSVTRRKPFILPTYDDDDDDNDDTSYNPKQTERQLASRIAKQYLGNGVKNDDDDGDE</sequence>
<gene>
    <name evidence="3" type="primary">LOC108666173</name>
</gene>